<protein>
    <submittedName>
        <fullName evidence="1">Uncharacterized protein</fullName>
    </submittedName>
</protein>
<accession>A0ABD2QEA8</accession>
<reference evidence="1 2" key="1">
    <citation type="submission" date="2024-11" db="EMBL/GenBank/DDBJ databases">
        <title>Adaptive evolution of stress response genes in parasites aligns with host niche diversity.</title>
        <authorList>
            <person name="Hahn C."/>
            <person name="Resl P."/>
        </authorList>
    </citation>
    <scope>NUCLEOTIDE SEQUENCE [LARGE SCALE GENOMIC DNA]</scope>
    <source>
        <strain evidence="1">EGGRZ-B1_66</strain>
        <tissue evidence="1">Body</tissue>
    </source>
</reference>
<sequence length="91" mass="10336">MNLQIDSNLNVLETISLNIVDNPDDAIGRFKELLIHLSEQKWFSKLSSREALMIKSTAERMNLEQYCEGLNIEPGMESSIAKPKGKFPIKN</sequence>
<dbReference type="AlphaFoldDB" id="A0ABD2QEA8"/>
<name>A0ABD2QEA8_9PLAT</name>
<evidence type="ECO:0000313" key="1">
    <source>
        <dbReference type="EMBL" id="KAL3317572.1"/>
    </source>
</evidence>
<proteinExistence type="predicted"/>
<keyword evidence="2" id="KW-1185">Reference proteome</keyword>
<evidence type="ECO:0000313" key="2">
    <source>
        <dbReference type="Proteomes" id="UP001626550"/>
    </source>
</evidence>
<gene>
    <name evidence="1" type="ORF">Ciccas_003771</name>
</gene>
<comment type="caution">
    <text evidence="1">The sequence shown here is derived from an EMBL/GenBank/DDBJ whole genome shotgun (WGS) entry which is preliminary data.</text>
</comment>
<organism evidence="1 2">
    <name type="scientific">Cichlidogyrus casuarinus</name>
    <dbReference type="NCBI Taxonomy" id="1844966"/>
    <lineage>
        <taxon>Eukaryota</taxon>
        <taxon>Metazoa</taxon>
        <taxon>Spiralia</taxon>
        <taxon>Lophotrochozoa</taxon>
        <taxon>Platyhelminthes</taxon>
        <taxon>Monogenea</taxon>
        <taxon>Monopisthocotylea</taxon>
        <taxon>Dactylogyridea</taxon>
        <taxon>Ancyrocephalidae</taxon>
        <taxon>Cichlidogyrus</taxon>
    </lineage>
</organism>
<dbReference type="EMBL" id="JBJKFK010000363">
    <property type="protein sequence ID" value="KAL3317572.1"/>
    <property type="molecule type" value="Genomic_DNA"/>
</dbReference>
<dbReference type="Proteomes" id="UP001626550">
    <property type="component" value="Unassembled WGS sequence"/>
</dbReference>